<dbReference type="AlphaFoldDB" id="A0A382BDE8"/>
<gene>
    <name evidence="1" type="ORF">METZ01_LOCUS164548</name>
</gene>
<name>A0A382BDE8_9ZZZZ</name>
<protein>
    <submittedName>
        <fullName evidence="1">Uncharacterized protein</fullName>
    </submittedName>
</protein>
<sequence>RETVRSLSAVGVGNLKGSVSSTRGPKWTNL</sequence>
<feature type="non-terminal residue" evidence="1">
    <location>
        <position position="1"/>
    </location>
</feature>
<evidence type="ECO:0000313" key="1">
    <source>
        <dbReference type="EMBL" id="SVB11694.1"/>
    </source>
</evidence>
<dbReference type="EMBL" id="UINC01029264">
    <property type="protein sequence ID" value="SVB11694.1"/>
    <property type="molecule type" value="Genomic_DNA"/>
</dbReference>
<accession>A0A382BDE8</accession>
<organism evidence="1">
    <name type="scientific">marine metagenome</name>
    <dbReference type="NCBI Taxonomy" id="408172"/>
    <lineage>
        <taxon>unclassified sequences</taxon>
        <taxon>metagenomes</taxon>
        <taxon>ecological metagenomes</taxon>
    </lineage>
</organism>
<reference evidence="1" key="1">
    <citation type="submission" date="2018-05" db="EMBL/GenBank/DDBJ databases">
        <authorList>
            <person name="Lanie J.A."/>
            <person name="Ng W.-L."/>
            <person name="Kazmierczak K.M."/>
            <person name="Andrzejewski T.M."/>
            <person name="Davidsen T.M."/>
            <person name="Wayne K.J."/>
            <person name="Tettelin H."/>
            <person name="Glass J.I."/>
            <person name="Rusch D."/>
            <person name="Podicherti R."/>
            <person name="Tsui H.-C.T."/>
            <person name="Winkler M.E."/>
        </authorList>
    </citation>
    <scope>NUCLEOTIDE SEQUENCE</scope>
</reference>
<proteinExistence type="predicted"/>